<organism evidence="1 2">
    <name type="scientific">Wenyingzhuangia marina</name>
    <dbReference type="NCBI Taxonomy" id="1195760"/>
    <lineage>
        <taxon>Bacteria</taxon>
        <taxon>Pseudomonadati</taxon>
        <taxon>Bacteroidota</taxon>
        <taxon>Flavobacteriia</taxon>
        <taxon>Flavobacteriales</taxon>
        <taxon>Flavobacteriaceae</taxon>
        <taxon>Wenyingzhuangia</taxon>
    </lineage>
</organism>
<dbReference type="EMBL" id="FQXQ01000003">
    <property type="protein sequence ID" value="SHH76383.1"/>
    <property type="molecule type" value="Genomic_DNA"/>
</dbReference>
<evidence type="ECO:0000313" key="1">
    <source>
        <dbReference type="EMBL" id="SHH76383.1"/>
    </source>
</evidence>
<dbReference type="AlphaFoldDB" id="A0A1M5VN80"/>
<name>A0A1M5VN80_9FLAO</name>
<dbReference type="Proteomes" id="UP000184109">
    <property type="component" value="Unassembled WGS sequence"/>
</dbReference>
<proteinExistence type="predicted"/>
<gene>
    <name evidence="1" type="ORF">SAMN05444281_1917</name>
</gene>
<protein>
    <submittedName>
        <fullName evidence="1">Uncharacterized protein</fullName>
    </submittedName>
</protein>
<evidence type="ECO:0000313" key="2">
    <source>
        <dbReference type="Proteomes" id="UP000184109"/>
    </source>
</evidence>
<reference evidence="2" key="1">
    <citation type="submission" date="2016-11" db="EMBL/GenBank/DDBJ databases">
        <authorList>
            <person name="Varghese N."/>
            <person name="Submissions S."/>
        </authorList>
    </citation>
    <scope>NUCLEOTIDE SEQUENCE [LARGE SCALE GENOMIC DNA]</scope>
    <source>
        <strain evidence="2">DSM 100572</strain>
    </source>
</reference>
<keyword evidence="2" id="KW-1185">Reference proteome</keyword>
<sequence>MISVYVFLSMKKIKKTFIYIILIFGVISCSDTNDNIVVPVDNLSFMVLSMSDDYSSVYQLNVHESGEVIETSLTSEFGIKNRIEFIPFLRIDGDIFLHRDVGVLHIKNLRTNKSISINSLCDIPLDNHYLNIITNSNKVLIFFKPYDEEILVTIDKNLEDITCKTIPINKSPFRNSSDVQYLSPKHILFDKKYILEDNFSYKKFWYSFNIESNQLDSVSYETLTNQNNLLSIPIVTGGDKFYAFSGKAYKVFDYELNLLQEVTLEEYLHPIYGSHIIDHKIKVEILKPTETGYTRTPNVYDIDQRKFLIEENLSLKKEKISNFGVVLMYEFDLKREHIIYSIFDQYSGFKIIITDFKKNVLHVIPINSKPLKISIL</sequence>
<accession>A0A1M5VN80</accession>